<organism evidence="1">
    <name type="scientific">Manihot esculenta</name>
    <name type="common">Cassava</name>
    <name type="synonym">Jatropha manihot</name>
    <dbReference type="NCBI Taxonomy" id="3983"/>
    <lineage>
        <taxon>Eukaryota</taxon>
        <taxon>Viridiplantae</taxon>
        <taxon>Streptophyta</taxon>
        <taxon>Embryophyta</taxon>
        <taxon>Tracheophyta</taxon>
        <taxon>Spermatophyta</taxon>
        <taxon>Magnoliopsida</taxon>
        <taxon>eudicotyledons</taxon>
        <taxon>Gunneridae</taxon>
        <taxon>Pentapetalae</taxon>
        <taxon>rosids</taxon>
        <taxon>fabids</taxon>
        <taxon>Malpighiales</taxon>
        <taxon>Euphorbiaceae</taxon>
        <taxon>Crotonoideae</taxon>
        <taxon>Manihoteae</taxon>
        <taxon>Manihot</taxon>
    </lineage>
</organism>
<sequence>MKVAPPLPLERRKCCCLHLLTSHLGPPLITPTPKRKFEGEKQWVREGEKETVLWRTSVAYSSIQVNEIAKGNMNNGQKCQGKQIKYKKSTE</sequence>
<accession>A0A2C9WE30</accession>
<name>A0A2C9WE30_MANES</name>
<dbReference type="AlphaFoldDB" id="A0A2C9WE30"/>
<protein>
    <submittedName>
        <fullName evidence="1">Uncharacterized protein</fullName>
    </submittedName>
</protein>
<reference evidence="1" key="1">
    <citation type="submission" date="2016-02" db="EMBL/GenBank/DDBJ databases">
        <title>WGS assembly of Manihot esculenta.</title>
        <authorList>
            <person name="Bredeson J.V."/>
            <person name="Prochnik S.E."/>
            <person name="Lyons J.B."/>
            <person name="Schmutz J."/>
            <person name="Grimwood J."/>
            <person name="Vrebalov J."/>
            <person name="Bart R.S."/>
            <person name="Amuge T."/>
            <person name="Ferguson M.E."/>
            <person name="Green R."/>
            <person name="Putnam N."/>
            <person name="Stites J."/>
            <person name="Rounsley S."/>
            <person name="Rokhsar D.S."/>
        </authorList>
    </citation>
    <scope>NUCLEOTIDE SEQUENCE [LARGE SCALE GENOMIC DNA]</scope>
    <source>
        <tissue evidence="1">Leaf</tissue>
    </source>
</reference>
<proteinExistence type="predicted"/>
<evidence type="ECO:0000313" key="1">
    <source>
        <dbReference type="EMBL" id="OAY58100.1"/>
    </source>
</evidence>
<gene>
    <name evidence="1" type="ORF">MANES_02G149800</name>
</gene>
<dbReference type="EMBL" id="CM004388">
    <property type="protein sequence ID" value="OAY58100.1"/>
    <property type="molecule type" value="Genomic_DNA"/>
</dbReference>